<feature type="domain" description="DUF306" evidence="2">
    <location>
        <begin position="35"/>
        <end position="134"/>
    </location>
</feature>
<dbReference type="InterPro" id="IPR038670">
    <property type="entry name" value="HslJ-like_sf"/>
</dbReference>
<dbReference type="EMBL" id="JACIDK010000002">
    <property type="protein sequence ID" value="MBB3891131.1"/>
    <property type="molecule type" value="Genomic_DNA"/>
</dbReference>
<gene>
    <name evidence="3" type="ORF">GGQ61_001848</name>
</gene>
<dbReference type="PANTHER" id="PTHR35535:SF1">
    <property type="entry name" value="HEAT SHOCK PROTEIN HSLJ"/>
    <property type="match status" value="1"/>
</dbReference>
<reference evidence="3 4" key="1">
    <citation type="submission" date="2020-08" db="EMBL/GenBank/DDBJ databases">
        <title>Genomic Encyclopedia of Type Strains, Phase IV (KMG-IV): sequencing the most valuable type-strain genomes for metagenomic binning, comparative biology and taxonomic classification.</title>
        <authorList>
            <person name="Goeker M."/>
        </authorList>
    </citation>
    <scope>NUCLEOTIDE SEQUENCE [LARGE SCALE GENOMIC DNA]</scope>
    <source>
        <strain evidence="3 4">DSM 21793</strain>
    </source>
</reference>
<dbReference type="InterPro" id="IPR005184">
    <property type="entry name" value="DUF306_Meta_HslJ"/>
</dbReference>
<dbReference type="Gene3D" id="2.40.128.270">
    <property type="match status" value="1"/>
</dbReference>
<dbReference type="AlphaFoldDB" id="A0A840A0N5"/>
<name>A0A840A0N5_9CAUL</name>
<keyword evidence="4" id="KW-1185">Reference proteome</keyword>
<protein>
    <submittedName>
        <fullName evidence="3">Heat shock protein HslJ</fullName>
    </submittedName>
</protein>
<accession>A0A840A0N5</accession>
<dbReference type="Proteomes" id="UP000530564">
    <property type="component" value="Unassembled WGS sequence"/>
</dbReference>
<dbReference type="RefSeq" id="WP_221220930.1">
    <property type="nucleotide sequence ID" value="NZ_JACIDK010000002.1"/>
</dbReference>
<organism evidence="3 4">
    <name type="scientific">Phenylobacterium haematophilum</name>
    <dbReference type="NCBI Taxonomy" id="98513"/>
    <lineage>
        <taxon>Bacteria</taxon>
        <taxon>Pseudomonadati</taxon>
        <taxon>Pseudomonadota</taxon>
        <taxon>Alphaproteobacteria</taxon>
        <taxon>Caulobacterales</taxon>
        <taxon>Caulobacteraceae</taxon>
        <taxon>Phenylobacterium</taxon>
    </lineage>
</organism>
<keyword evidence="1" id="KW-0732">Signal</keyword>
<evidence type="ECO:0000313" key="3">
    <source>
        <dbReference type="EMBL" id="MBB3891131.1"/>
    </source>
</evidence>
<comment type="caution">
    <text evidence="3">The sequence shown here is derived from an EMBL/GenBank/DDBJ whole genome shotgun (WGS) entry which is preliminary data.</text>
</comment>
<feature type="signal peptide" evidence="1">
    <location>
        <begin position="1"/>
        <end position="21"/>
    </location>
</feature>
<evidence type="ECO:0000313" key="4">
    <source>
        <dbReference type="Proteomes" id="UP000530564"/>
    </source>
</evidence>
<dbReference type="PANTHER" id="PTHR35535">
    <property type="entry name" value="HEAT SHOCK PROTEIN HSLJ"/>
    <property type="match status" value="1"/>
</dbReference>
<evidence type="ECO:0000256" key="1">
    <source>
        <dbReference type="SAM" id="SignalP"/>
    </source>
</evidence>
<feature type="chain" id="PRO_5032690459" evidence="1">
    <location>
        <begin position="22"/>
        <end position="141"/>
    </location>
</feature>
<proteinExistence type="predicted"/>
<evidence type="ECO:0000259" key="2">
    <source>
        <dbReference type="Pfam" id="PF03724"/>
    </source>
</evidence>
<dbReference type="InterPro" id="IPR053147">
    <property type="entry name" value="Hsp_HslJ-like"/>
</dbReference>
<dbReference type="PROSITE" id="PS51257">
    <property type="entry name" value="PROKAR_LIPOPROTEIN"/>
    <property type="match status" value="1"/>
</dbReference>
<keyword evidence="3" id="KW-0346">Stress response</keyword>
<sequence>MRLVSALAGLSFAGVVMSACATAPPPPSSGGGGALVGPQWRLEDLLGGGIIDRSHVTLTLAKDGSAAGAGGCNRYFGTWTQKGDALSFGKMGSTMMACAPSVMEQEGKYLKALETASGYSFTADGALVIATAQGPLKFRKD</sequence>
<dbReference type="Pfam" id="PF03724">
    <property type="entry name" value="META"/>
    <property type="match status" value="1"/>
</dbReference>